<evidence type="ECO:0000256" key="7">
    <source>
        <dbReference type="SAM" id="Phobius"/>
    </source>
</evidence>
<dbReference type="STRING" id="158441.A0A226EJ32"/>
<evidence type="ECO:0000313" key="9">
    <source>
        <dbReference type="EMBL" id="OXA57469.1"/>
    </source>
</evidence>
<keyword evidence="4 5" id="KW-0274">FAD</keyword>
<dbReference type="OMA" id="FHHKNGF"/>
<keyword evidence="7" id="KW-1133">Transmembrane helix</keyword>
<dbReference type="Pfam" id="PF05199">
    <property type="entry name" value="GMC_oxred_C"/>
    <property type="match status" value="1"/>
</dbReference>
<keyword evidence="10" id="KW-1185">Reference proteome</keyword>
<comment type="caution">
    <text evidence="9">The sequence shown here is derived from an EMBL/GenBank/DDBJ whole genome shotgun (WGS) entry which is preliminary data.</text>
</comment>
<feature type="domain" description="Glucose-methanol-choline oxidoreductase N-terminal" evidence="8">
    <location>
        <begin position="135"/>
        <end position="158"/>
    </location>
</feature>
<gene>
    <name evidence="9" type="ORF">Fcan01_08263</name>
</gene>
<evidence type="ECO:0000256" key="3">
    <source>
        <dbReference type="ARBA" id="ARBA00022630"/>
    </source>
</evidence>
<dbReference type="EMBL" id="LNIX01000003">
    <property type="protein sequence ID" value="OXA57469.1"/>
    <property type="molecule type" value="Genomic_DNA"/>
</dbReference>
<name>A0A226EJ32_FOLCA</name>
<reference evidence="9 10" key="1">
    <citation type="submission" date="2015-12" db="EMBL/GenBank/DDBJ databases">
        <title>The genome of Folsomia candida.</title>
        <authorList>
            <person name="Faddeeva A."/>
            <person name="Derks M.F."/>
            <person name="Anvar Y."/>
            <person name="Smit S."/>
            <person name="Van Straalen N."/>
            <person name="Roelofs D."/>
        </authorList>
    </citation>
    <scope>NUCLEOTIDE SEQUENCE [LARGE SCALE GENOMIC DNA]</scope>
    <source>
        <strain evidence="9 10">VU population</strain>
        <tissue evidence="9">Whole body</tissue>
    </source>
</reference>
<dbReference type="PIRSF" id="PIRSF000137">
    <property type="entry name" value="Alcohol_oxidase"/>
    <property type="match status" value="1"/>
</dbReference>
<keyword evidence="7" id="KW-0472">Membrane</keyword>
<sequence length="642" mass="72168">MDLMSQATFGYPTVSWFLPIVYGSLGAIPALLSLFFDFDQTADSLRSAGQDPRRNVYDFIIVGAGSAGSVVANRLSEHFNVLLLERGGDPNPLALVPALATILLNHPENDYMYRSIPQRSSCLSLNNRQSSWSRGRGLGGSSTLNLMVYLRGHKLDYDNWANITGDSRWSYDGVLPFFKKSEDYCVQCENNPNDVFEPQFHHKNGFLTVGKPPYQPLVEQFLQGCEWNGIPRVDLNGPYKEGAATVTYTQRNGRRLSTYHAFLQPILHRKTLTIEKYAYAYKVLFRGPNNEAYGIEYERHGRKRVAFATKEVILSAGSLDSAKLLMLSGIGPQEHLHSLGLKVRINAPVGQNIQDHIGTFPGPFLVEAPKSFNLDRDANAINALRFVNNGSGSLTTSGIHANAFFSSFRAHEEGNPEWPDTQWMFLGLGNWGVIDETFAHAFNVRSDVLKEFFDPVKGKDAFQITVMLSRPRARGEMHLRSANFRDTPLFNPKYFEDLDGSDIKVMVEGVKRAVFMSENSPAFRRVGSRLSPVPFPPCRHLPFRSDPYWECFVRHYSVSIYHYSGTTAMGPRDSPHSVVDSELRVIGTKRLRVIDAGIMPTVVTVNTNGPVIMIGERGAQFVLDTWDSYIRQRGHRSFNNYL</sequence>
<feature type="binding site" evidence="5">
    <location>
        <begin position="145"/>
        <end position="148"/>
    </location>
    <ligand>
        <name>FAD</name>
        <dbReference type="ChEBI" id="CHEBI:57692"/>
    </ligand>
</feature>
<dbReference type="Proteomes" id="UP000198287">
    <property type="component" value="Unassembled WGS sequence"/>
</dbReference>
<dbReference type="Gene3D" id="3.50.50.60">
    <property type="entry name" value="FAD/NAD(P)-binding domain"/>
    <property type="match status" value="1"/>
</dbReference>
<dbReference type="SUPFAM" id="SSF54373">
    <property type="entry name" value="FAD-linked reductases, C-terminal domain"/>
    <property type="match status" value="1"/>
</dbReference>
<dbReference type="PROSITE" id="PS00623">
    <property type="entry name" value="GMC_OXRED_1"/>
    <property type="match status" value="1"/>
</dbReference>
<dbReference type="InterPro" id="IPR036188">
    <property type="entry name" value="FAD/NAD-bd_sf"/>
</dbReference>
<evidence type="ECO:0000313" key="10">
    <source>
        <dbReference type="Proteomes" id="UP000198287"/>
    </source>
</evidence>
<evidence type="ECO:0000256" key="2">
    <source>
        <dbReference type="ARBA" id="ARBA00010790"/>
    </source>
</evidence>
<comment type="similarity">
    <text evidence="2 6">Belongs to the GMC oxidoreductase family.</text>
</comment>
<dbReference type="PANTHER" id="PTHR11552">
    <property type="entry name" value="GLUCOSE-METHANOL-CHOLINE GMC OXIDOREDUCTASE"/>
    <property type="match status" value="1"/>
</dbReference>
<proteinExistence type="inferred from homology"/>
<dbReference type="OrthoDB" id="269227at2759"/>
<dbReference type="AlphaFoldDB" id="A0A226EJ32"/>
<dbReference type="Pfam" id="PF00732">
    <property type="entry name" value="GMC_oxred_N"/>
    <property type="match status" value="1"/>
</dbReference>
<evidence type="ECO:0000256" key="1">
    <source>
        <dbReference type="ARBA" id="ARBA00001974"/>
    </source>
</evidence>
<evidence type="ECO:0000256" key="4">
    <source>
        <dbReference type="ARBA" id="ARBA00022827"/>
    </source>
</evidence>
<dbReference type="Gene3D" id="3.30.560.10">
    <property type="entry name" value="Glucose Oxidase, domain 3"/>
    <property type="match status" value="1"/>
</dbReference>
<evidence type="ECO:0000256" key="5">
    <source>
        <dbReference type="PIRSR" id="PIRSR000137-2"/>
    </source>
</evidence>
<comment type="cofactor">
    <cofactor evidence="1 5">
        <name>FAD</name>
        <dbReference type="ChEBI" id="CHEBI:57692"/>
    </cofactor>
</comment>
<dbReference type="InterPro" id="IPR007867">
    <property type="entry name" value="GMC_OxRtase_C"/>
</dbReference>
<dbReference type="SUPFAM" id="SSF51905">
    <property type="entry name" value="FAD/NAD(P)-binding domain"/>
    <property type="match status" value="1"/>
</dbReference>
<evidence type="ECO:0000259" key="8">
    <source>
        <dbReference type="PROSITE" id="PS00623"/>
    </source>
</evidence>
<accession>A0A226EJ32</accession>
<evidence type="ECO:0000256" key="6">
    <source>
        <dbReference type="RuleBase" id="RU003968"/>
    </source>
</evidence>
<protein>
    <submittedName>
        <fullName evidence="9">Glucose dehydrogenase [FAD, quinone]</fullName>
    </submittedName>
</protein>
<organism evidence="9 10">
    <name type="scientific">Folsomia candida</name>
    <name type="common">Springtail</name>
    <dbReference type="NCBI Taxonomy" id="158441"/>
    <lineage>
        <taxon>Eukaryota</taxon>
        <taxon>Metazoa</taxon>
        <taxon>Ecdysozoa</taxon>
        <taxon>Arthropoda</taxon>
        <taxon>Hexapoda</taxon>
        <taxon>Collembola</taxon>
        <taxon>Entomobryomorpha</taxon>
        <taxon>Isotomoidea</taxon>
        <taxon>Isotomidae</taxon>
        <taxon>Proisotominae</taxon>
        <taxon>Folsomia</taxon>
    </lineage>
</organism>
<dbReference type="GO" id="GO:0050660">
    <property type="term" value="F:flavin adenine dinucleotide binding"/>
    <property type="evidence" value="ECO:0007669"/>
    <property type="project" value="InterPro"/>
</dbReference>
<dbReference type="InterPro" id="IPR000172">
    <property type="entry name" value="GMC_OxRdtase_N"/>
</dbReference>
<feature type="transmembrane region" description="Helical" evidence="7">
    <location>
        <begin position="16"/>
        <end position="36"/>
    </location>
</feature>
<keyword evidence="7" id="KW-0812">Transmembrane</keyword>
<dbReference type="GO" id="GO:0016614">
    <property type="term" value="F:oxidoreductase activity, acting on CH-OH group of donors"/>
    <property type="evidence" value="ECO:0007669"/>
    <property type="project" value="InterPro"/>
</dbReference>
<dbReference type="PANTHER" id="PTHR11552:SF147">
    <property type="entry name" value="CHOLINE DEHYDROGENASE, MITOCHONDRIAL"/>
    <property type="match status" value="1"/>
</dbReference>
<keyword evidence="3 6" id="KW-0285">Flavoprotein</keyword>
<dbReference type="InterPro" id="IPR012132">
    <property type="entry name" value="GMC_OxRdtase"/>
</dbReference>